<name>A0A1P8K5I2_9BURK</name>
<dbReference type="eggNOG" id="COG3250">
    <property type="taxonomic scope" value="Bacteria"/>
</dbReference>
<dbReference type="PANTHER" id="PTHR35868">
    <property type="entry name" value="DUF2804 DOMAIN-CONTAINING PROTEIN-RELATED"/>
    <property type="match status" value="1"/>
</dbReference>
<dbReference type="KEGG" id="rsb:RS694_01015"/>
<dbReference type="AlphaFoldDB" id="A0A1P8K5I2"/>
<dbReference type="Proteomes" id="UP000186110">
    <property type="component" value="Chromosome"/>
</dbReference>
<protein>
    <recommendedName>
        <fullName evidence="3">DUF2804 domain-containing protein</fullName>
    </recommendedName>
</protein>
<reference evidence="1 2" key="1">
    <citation type="submission" date="2017-01" db="EMBL/GenBank/DDBJ databases">
        <authorList>
            <person name="Mah S.A."/>
            <person name="Swanson W.J."/>
            <person name="Moy G.W."/>
            <person name="Vacquier V.D."/>
        </authorList>
    </citation>
    <scope>NUCLEOTIDE SEQUENCE [LARGE SCALE GENOMIC DNA]</scope>
    <source>
        <strain evidence="1 2">DSM 22694</strain>
    </source>
</reference>
<dbReference type="InterPro" id="IPR021243">
    <property type="entry name" value="DUF2804"/>
</dbReference>
<organism evidence="1 2">
    <name type="scientific">Rhodoferax saidenbachensis</name>
    <dbReference type="NCBI Taxonomy" id="1484693"/>
    <lineage>
        <taxon>Bacteria</taxon>
        <taxon>Pseudomonadati</taxon>
        <taxon>Pseudomonadota</taxon>
        <taxon>Betaproteobacteria</taxon>
        <taxon>Burkholderiales</taxon>
        <taxon>Comamonadaceae</taxon>
        <taxon>Rhodoferax</taxon>
    </lineage>
</organism>
<accession>A0A1P8K5I2</accession>
<dbReference type="STRING" id="1484693.RS694_01015"/>
<dbReference type="PANTHER" id="PTHR35868:SF3">
    <property type="entry name" value="DUF2804 DOMAIN-CONTAINING PROTEIN"/>
    <property type="match status" value="1"/>
</dbReference>
<sequence>MQTEITTPLPLLNAEGHITREGWARHPLWQYDRQAVRAPKWRIKEWDYFSVLSPDQQFGIALTVADLGYIGMAAICFLDLGRGTFHQVDTLSLFPMGQTGFPAGSDEGTVRFGDKKLQVEFSYNGGQRVLNFSAPGLVNAQGDKGITGSITLEQPAAMESMNIATSWAENRRAFYYNRKVNCMPAQGGFTIGQQQYTFAPERDMGALDWGRGHWTYKNRWYWGSASGHAQGHALGWNIGYGFTDRSPASENMLFVDGVAHKLADVTFHMDTKDYTQPWRFTSSDQRFEMAFTPIVDRNSSIHLGLIRSTQHQVFGYYSGTVVLDDGRCITVDRFLGFAEDVLNWW</sequence>
<keyword evidence="2" id="KW-1185">Reference proteome</keyword>
<gene>
    <name evidence="1" type="ORF">RS694_01015</name>
</gene>
<evidence type="ECO:0000313" key="1">
    <source>
        <dbReference type="EMBL" id="APW41263.1"/>
    </source>
</evidence>
<proteinExistence type="predicted"/>
<dbReference type="Pfam" id="PF10974">
    <property type="entry name" value="DUF2804"/>
    <property type="match status" value="1"/>
</dbReference>
<evidence type="ECO:0000313" key="2">
    <source>
        <dbReference type="Proteomes" id="UP000186110"/>
    </source>
</evidence>
<evidence type="ECO:0008006" key="3">
    <source>
        <dbReference type="Google" id="ProtNLM"/>
    </source>
</evidence>
<dbReference type="EMBL" id="CP019239">
    <property type="protein sequence ID" value="APW41263.1"/>
    <property type="molecule type" value="Genomic_DNA"/>
</dbReference>